<evidence type="ECO:0000256" key="1">
    <source>
        <dbReference type="SAM" id="MobiDB-lite"/>
    </source>
</evidence>
<sequence length="230" mass="24249">MDTLLLKGLAASGDIPEEEPAPTDYVGPLIERLRTLAAEGAPNDQQDPLSWGADERSAWSDHGGGDRSLSPHSTPVIKLSEPTPFRASPLKAITLSEIVPSEAEPTEAVLPRAVPSEAAHSEGARFETALSGTSPIDFPPSEVPLLETALPGTSPLDVASSEVPPLESTLFRASPLEESPFEVPPLETNPFQPALSEATLVEAVNLVYPPPTSSRSSGHVLRSAVSDRII</sequence>
<accession>A0A165E9I9</accession>
<evidence type="ECO:0000313" key="3">
    <source>
        <dbReference type="Proteomes" id="UP000076842"/>
    </source>
</evidence>
<protein>
    <submittedName>
        <fullName evidence="2">Uncharacterized protein</fullName>
    </submittedName>
</protein>
<reference evidence="2 3" key="1">
    <citation type="journal article" date="2016" name="Mol. Biol. Evol.">
        <title>Comparative Genomics of Early-Diverging Mushroom-Forming Fungi Provides Insights into the Origins of Lignocellulose Decay Capabilities.</title>
        <authorList>
            <person name="Nagy L.G."/>
            <person name="Riley R."/>
            <person name="Tritt A."/>
            <person name="Adam C."/>
            <person name="Daum C."/>
            <person name="Floudas D."/>
            <person name="Sun H."/>
            <person name="Yadav J.S."/>
            <person name="Pangilinan J."/>
            <person name="Larsson K.H."/>
            <person name="Matsuura K."/>
            <person name="Barry K."/>
            <person name="Labutti K."/>
            <person name="Kuo R."/>
            <person name="Ohm R.A."/>
            <person name="Bhattacharya S.S."/>
            <person name="Shirouzu T."/>
            <person name="Yoshinaga Y."/>
            <person name="Martin F.M."/>
            <person name="Grigoriev I.V."/>
            <person name="Hibbett D.S."/>
        </authorList>
    </citation>
    <scope>NUCLEOTIDE SEQUENCE [LARGE SCALE GENOMIC DNA]</scope>
    <source>
        <strain evidence="2 3">HHB12733</strain>
    </source>
</reference>
<evidence type="ECO:0000313" key="2">
    <source>
        <dbReference type="EMBL" id="KZT54392.1"/>
    </source>
</evidence>
<proteinExistence type="predicted"/>
<feature type="region of interest" description="Disordered" evidence="1">
    <location>
        <begin position="1"/>
        <end position="82"/>
    </location>
</feature>
<gene>
    <name evidence="2" type="ORF">CALCODRAFT_485591</name>
</gene>
<dbReference type="EMBL" id="KV424015">
    <property type="protein sequence ID" value="KZT54392.1"/>
    <property type="molecule type" value="Genomic_DNA"/>
</dbReference>
<keyword evidence="3" id="KW-1185">Reference proteome</keyword>
<name>A0A165E9I9_9BASI</name>
<feature type="compositionally biased region" description="Basic and acidic residues" evidence="1">
    <location>
        <begin position="53"/>
        <end position="65"/>
    </location>
</feature>
<dbReference type="InParanoid" id="A0A165E9I9"/>
<organism evidence="2 3">
    <name type="scientific">Calocera cornea HHB12733</name>
    <dbReference type="NCBI Taxonomy" id="1353952"/>
    <lineage>
        <taxon>Eukaryota</taxon>
        <taxon>Fungi</taxon>
        <taxon>Dikarya</taxon>
        <taxon>Basidiomycota</taxon>
        <taxon>Agaricomycotina</taxon>
        <taxon>Dacrymycetes</taxon>
        <taxon>Dacrymycetales</taxon>
        <taxon>Dacrymycetaceae</taxon>
        <taxon>Calocera</taxon>
    </lineage>
</organism>
<dbReference type="Proteomes" id="UP000076842">
    <property type="component" value="Unassembled WGS sequence"/>
</dbReference>
<dbReference type="AlphaFoldDB" id="A0A165E9I9"/>